<name>A0A964T3B1_9HYPH</name>
<evidence type="ECO:0000313" key="1">
    <source>
        <dbReference type="EMBL" id="MYZ47144.1"/>
    </source>
</evidence>
<protein>
    <submittedName>
        <fullName evidence="1">Uncharacterized protein</fullName>
    </submittedName>
</protein>
<sequence length="62" mass="6793">MRFLTLHLAKAGGGLIRVKADQVVTIQESPNGTLLRLAVAEEGKLVRILVSEPTEEVVRQLQ</sequence>
<organism evidence="1 2">
    <name type="scientific">Propylenella binzhouense</name>
    <dbReference type="NCBI Taxonomy" id="2555902"/>
    <lineage>
        <taxon>Bacteria</taxon>
        <taxon>Pseudomonadati</taxon>
        <taxon>Pseudomonadota</taxon>
        <taxon>Alphaproteobacteria</taxon>
        <taxon>Hyphomicrobiales</taxon>
        <taxon>Propylenellaceae</taxon>
        <taxon>Propylenella</taxon>
    </lineage>
</organism>
<gene>
    <name evidence="1" type="ORF">E4O86_05390</name>
</gene>
<proteinExistence type="predicted"/>
<dbReference type="RefSeq" id="WP_161139493.1">
    <property type="nucleotide sequence ID" value="NZ_SPKJ01000010.1"/>
</dbReference>
<comment type="caution">
    <text evidence="1">The sequence shown here is derived from an EMBL/GenBank/DDBJ whole genome shotgun (WGS) entry which is preliminary data.</text>
</comment>
<reference evidence="1" key="1">
    <citation type="submission" date="2019-03" db="EMBL/GenBank/DDBJ databases">
        <title>Afifella sp. nov., isolated from activated sludge.</title>
        <authorList>
            <person name="Li Q."/>
            <person name="Liu Y."/>
        </authorList>
    </citation>
    <scope>NUCLEOTIDE SEQUENCE</scope>
    <source>
        <strain evidence="1">L72</strain>
    </source>
</reference>
<dbReference type="Proteomes" id="UP000773614">
    <property type="component" value="Unassembled WGS sequence"/>
</dbReference>
<dbReference type="EMBL" id="SPKJ01000010">
    <property type="protein sequence ID" value="MYZ47144.1"/>
    <property type="molecule type" value="Genomic_DNA"/>
</dbReference>
<keyword evidence="2" id="KW-1185">Reference proteome</keyword>
<evidence type="ECO:0000313" key="2">
    <source>
        <dbReference type="Proteomes" id="UP000773614"/>
    </source>
</evidence>
<dbReference type="AlphaFoldDB" id="A0A964T3B1"/>
<accession>A0A964T3B1</accession>